<evidence type="ECO:0000256" key="1">
    <source>
        <dbReference type="ARBA" id="ARBA00022801"/>
    </source>
</evidence>
<keyword evidence="1" id="KW-0378">Hydrolase</keyword>
<proteinExistence type="predicted"/>
<reference evidence="4" key="1">
    <citation type="submission" date="2020-05" db="EMBL/GenBank/DDBJ databases">
        <authorList>
            <person name="Chiriac C."/>
            <person name="Salcher M."/>
            <person name="Ghai R."/>
            <person name="Kavagutti S V."/>
        </authorList>
    </citation>
    <scope>NUCLEOTIDE SEQUENCE</scope>
</reference>
<gene>
    <name evidence="4" type="ORF">UFOPK3954_01931</name>
</gene>
<sequence length="512" mass="54207">MTEHLGLAPDKGHQPCTKAQQRGLSGTVRPLQEQHLAGLHLERGTGQGGESAEHGHHVAERNDRRRYRDGSAGRWDGLHGRHSTLDGTGGERADRCRQGDPPVLGELTDGTRTDPIGSIAVDDGGVQDQHPQPVPNRRDWRWALGIIGRSFIVLGLLILAFVAYQLWGTSIEFRSNQSELAKDFRRAVDSVTTTTAPSTIPQDTVATPTSAVATTAAITAAPTTSSIAEAPRVGEGDVLAALTFPTLSDKQLYVVAGVRLVDLKRGIGHYPGTSLPGQYGNAALAGHRTTYGAPFENIDRLAPGDPIIIETSDGGRFEYIVDSTEIIQPSEVGVLSQPKDPGDALLTLTTCHPKRSTKRRLVVHAHLNFATSSKVGARSANYGTPSAVTAVPSTTTIASTIAGESATPDSASDSTVGPSTTPAPAAPTSIAAGAEVSETDASGLAAGWFKETAAWPQIILWGLLLTGISVGGYLLGIRLRRRWLGALIAFAPFIVVLYFFFQNVNRLLPPGL</sequence>
<organism evidence="4">
    <name type="scientific">freshwater metagenome</name>
    <dbReference type="NCBI Taxonomy" id="449393"/>
    <lineage>
        <taxon>unclassified sequences</taxon>
        <taxon>metagenomes</taxon>
        <taxon>ecological metagenomes</taxon>
    </lineage>
</organism>
<feature type="compositionally biased region" description="Low complexity" evidence="2">
    <location>
        <begin position="414"/>
        <end position="427"/>
    </location>
</feature>
<evidence type="ECO:0000256" key="2">
    <source>
        <dbReference type="SAM" id="MobiDB-lite"/>
    </source>
</evidence>
<dbReference type="Gene3D" id="2.40.260.10">
    <property type="entry name" value="Sortase"/>
    <property type="match status" value="1"/>
</dbReference>
<dbReference type="Pfam" id="PF04203">
    <property type="entry name" value="Sortase"/>
    <property type="match status" value="1"/>
</dbReference>
<dbReference type="NCBIfam" id="TIGR01076">
    <property type="entry name" value="sortase_fam"/>
    <property type="match status" value="1"/>
</dbReference>
<dbReference type="InterPro" id="IPR053465">
    <property type="entry name" value="Sortase_Class_E"/>
</dbReference>
<feature type="region of interest" description="Disordered" evidence="2">
    <location>
        <begin position="43"/>
        <end position="134"/>
    </location>
</feature>
<feature type="region of interest" description="Disordered" evidence="2">
    <location>
        <begin position="402"/>
        <end position="427"/>
    </location>
</feature>
<feature type="transmembrane region" description="Helical" evidence="3">
    <location>
        <begin position="146"/>
        <end position="167"/>
    </location>
</feature>
<dbReference type="InterPro" id="IPR005754">
    <property type="entry name" value="Sortase"/>
</dbReference>
<evidence type="ECO:0000313" key="4">
    <source>
        <dbReference type="EMBL" id="CAB5004099.1"/>
    </source>
</evidence>
<name>A0A6J7PKY7_9ZZZZ</name>
<keyword evidence="3" id="KW-0472">Membrane</keyword>
<feature type="compositionally biased region" description="Basic and acidic residues" evidence="2">
    <location>
        <begin position="51"/>
        <end position="79"/>
    </location>
</feature>
<feature type="transmembrane region" description="Helical" evidence="3">
    <location>
        <begin position="483"/>
        <end position="501"/>
    </location>
</feature>
<feature type="compositionally biased region" description="Basic and acidic residues" evidence="2">
    <location>
        <begin position="89"/>
        <end position="98"/>
    </location>
</feature>
<dbReference type="AlphaFoldDB" id="A0A6J7PKY7"/>
<feature type="region of interest" description="Disordered" evidence="2">
    <location>
        <begin position="1"/>
        <end position="29"/>
    </location>
</feature>
<accession>A0A6J7PKY7</accession>
<dbReference type="GO" id="GO:0016787">
    <property type="term" value="F:hydrolase activity"/>
    <property type="evidence" value="ECO:0007669"/>
    <property type="project" value="UniProtKB-KW"/>
</dbReference>
<feature type="transmembrane region" description="Helical" evidence="3">
    <location>
        <begin position="458"/>
        <end position="476"/>
    </location>
</feature>
<dbReference type="EMBL" id="CAFBON010000244">
    <property type="protein sequence ID" value="CAB5004099.1"/>
    <property type="molecule type" value="Genomic_DNA"/>
</dbReference>
<dbReference type="SUPFAM" id="SSF63817">
    <property type="entry name" value="Sortase"/>
    <property type="match status" value="1"/>
</dbReference>
<dbReference type="InterPro" id="IPR023365">
    <property type="entry name" value="Sortase_dom-sf"/>
</dbReference>
<dbReference type="NCBIfam" id="NF033747">
    <property type="entry name" value="class_E_sortase"/>
    <property type="match status" value="1"/>
</dbReference>
<keyword evidence="3" id="KW-1133">Transmembrane helix</keyword>
<dbReference type="CDD" id="cd05830">
    <property type="entry name" value="Sortase_E"/>
    <property type="match status" value="1"/>
</dbReference>
<dbReference type="InterPro" id="IPR042003">
    <property type="entry name" value="Sortase_E"/>
</dbReference>
<keyword evidence="3" id="KW-0812">Transmembrane</keyword>
<evidence type="ECO:0000256" key="3">
    <source>
        <dbReference type="SAM" id="Phobius"/>
    </source>
</evidence>
<protein>
    <submittedName>
        <fullName evidence="4">Unannotated protein</fullName>
    </submittedName>
</protein>